<gene>
    <name evidence="3" type="ORF">V1Y59_14835</name>
</gene>
<comment type="caution">
    <text evidence="3">The sequence shown here is derived from an EMBL/GenBank/DDBJ whole genome shotgun (WGS) entry which is preliminary data.</text>
</comment>
<organism evidence="3 4">
    <name type="scientific">Gordonia prachuapensis</name>
    <dbReference type="NCBI Taxonomy" id="3115651"/>
    <lineage>
        <taxon>Bacteria</taxon>
        <taxon>Bacillati</taxon>
        <taxon>Actinomycetota</taxon>
        <taxon>Actinomycetes</taxon>
        <taxon>Mycobacteriales</taxon>
        <taxon>Gordoniaceae</taxon>
        <taxon>Gordonia</taxon>
    </lineage>
</organism>
<dbReference type="SUPFAM" id="SSF160935">
    <property type="entry name" value="VPA0735-like"/>
    <property type="match status" value="1"/>
</dbReference>
<dbReference type="RefSeq" id="WP_330505737.1">
    <property type="nucleotide sequence ID" value="NZ_JAZDUE010000012.1"/>
</dbReference>
<evidence type="ECO:0000259" key="1">
    <source>
        <dbReference type="Pfam" id="PF06742"/>
    </source>
</evidence>
<evidence type="ECO:0000259" key="2">
    <source>
        <dbReference type="Pfam" id="PF06863"/>
    </source>
</evidence>
<proteinExistence type="predicted"/>
<sequence>MTTTVTPESYIRAEVDGRFAVFQQRAGGKVNEFYLIARPVPTDEQPVVRMNRDTLYGGGVIDTAEGARVYVPEVTDGRYISLMVIDNDHYTVDIFHEPGWHEITSPTRYCVAVPRVELHDMHDEDEIAHVVGILHQFEIDAKSAETFVPADWDYASMFALRAQYEEEFRTFTQYPTGWMGRRGETDDATRHLAVAGAWGLFPEHEAVYINYAGPRDATKAYSATYTVPPCDAFWSIAVYGNDAFFHSDNATLSPATTQYNDDGTFTVYFGSADVVGDKPNRLDITDGWNFLFRVYKPGDSVLAREYTLPDVVEVSE</sequence>
<name>A0ABU7MVK6_9ACTN</name>
<dbReference type="Pfam" id="PF06742">
    <property type="entry name" value="DUF1214"/>
    <property type="match status" value="1"/>
</dbReference>
<dbReference type="PANTHER" id="PTHR36509:SF2">
    <property type="entry name" value="BLL3101 PROTEIN"/>
    <property type="match status" value="1"/>
</dbReference>
<keyword evidence="4" id="KW-1185">Reference proteome</keyword>
<feature type="domain" description="DUF1254" evidence="2">
    <location>
        <begin position="30"/>
        <end position="116"/>
    </location>
</feature>
<dbReference type="Proteomes" id="UP001335729">
    <property type="component" value="Unassembled WGS sequence"/>
</dbReference>
<dbReference type="Gene3D" id="2.60.120.1600">
    <property type="match status" value="1"/>
</dbReference>
<reference evidence="3 4" key="1">
    <citation type="submission" date="2024-01" db="EMBL/GenBank/DDBJ databases">
        <title>Draft genome sequence of Gordonia sp. PKS22-38.</title>
        <authorList>
            <person name="Suphannarot A."/>
            <person name="Mingma R."/>
        </authorList>
    </citation>
    <scope>NUCLEOTIDE SEQUENCE [LARGE SCALE GENOMIC DNA]</scope>
    <source>
        <strain evidence="3 4">PKS22-38</strain>
    </source>
</reference>
<feature type="domain" description="DUF1214" evidence="1">
    <location>
        <begin position="216"/>
        <end position="298"/>
    </location>
</feature>
<dbReference type="InterPro" id="IPR010679">
    <property type="entry name" value="DUF1254"/>
</dbReference>
<protein>
    <submittedName>
        <fullName evidence="3">DUF1214 domain-containing protein</fullName>
    </submittedName>
</protein>
<dbReference type="Pfam" id="PF06863">
    <property type="entry name" value="DUF1254"/>
    <property type="match status" value="1"/>
</dbReference>
<evidence type="ECO:0000313" key="3">
    <source>
        <dbReference type="EMBL" id="MEE4024359.1"/>
    </source>
</evidence>
<accession>A0ABU7MVK6</accession>
<dbReference type="InterPro" id="IPR010621">
    <property type="entry name" value="DUF1214"/>
</dbReference>
<evidence type="ECO:0000313" key="4">
    <source>
        <dbReference type="Proteomes" id="UP001335729"/>
    </source>
</evidence>
<dbReference type="PANTHER" id="PTHR36509">
    <property type="entry name" value="BLL3101 PROTEIN"/>
    <property type="match status" value="1"/>
</dbReference>
<dbReference type="EMBL" id="JAZDUE010000012">
    <property type="protein sequence ID" value="MEE4024359.1"/>
    <property type="molecule type" value="Genomic_DNA"/>
</dbReference>